<evidence type="ECO:0000256" key="4">
    <source>
        <dbReference type="ARBA" id="ARBA00022490"/>
    </source>
</evidence>
<evidence type="ECO:0000256" key="6">
    <source>
        <dbReference type="ARBA" id="ARBA00022801"/>
    </source>
</evidence>
<evidence type="ECO:0000313" key="12">
    <source>
        <dbReference type="Proteomes" id="UP000008144"/>
    </source>
</evidence>
<keyword evidence="7" id="KW-0276">Fatty acid metabolism</keyword>
<dbReference type="InterPro" id="IPR029069">
    <property type="entry name" value="HotDog_dom_sf"/>
</dbReference>
<proteinExistence type="predicted"/>
<reference evidence="12" key="1">
    <citation type="journal article" date="2002" name="Science">
        <title>The draft genome of Ciona intestinalis: insights into chordate and vertebrate origins.</title>
        <authorList>
            <person name="Dehal P."/>
            <person name="Satou Y."/>
            <person name="Campbell R.K."/>
            <person name="Chapman J."/>
            <person name="Degnan B."/>
            <person name="De Tomaso A."/>
            <person name="Davidson B."/>
            <person name="Di Gregorio A."/>
            <person name="Gelpke M."/>
            <person name="Goodstein D.M."/>
            <person name="Harafuji N."/>
            <person name="Hastings K.E."/>
            <person name="Ho I."/>
            <person name="Hotta K."/>
            <person name="Huang W."/>
            <person name="Kawashima T."/>
            <person name="Lemaire P."/>
            <person name="Martinez D."/>
            <person name="Meinertzhagen I.A."/>
            <person name="Necula S."/>
            <person name="Nonaka M."/>
            <person name="Putnam N."/>
            <person name="Rash S."/>
            <person name="Saiga H."/>
            <person name="Satake M."/>
            <person name="Terry A."/>
            <person name="Yamada L."/>
            <person name="Wang H.G."/>
            <person name="Awazu S."/>
            <person name="Azumi K."/>
            <person name="Boore J."/>
            <person name="Branno M."/>
            <person name="Chin-Bow S."/>
            <person name="DeSantis R."/>
            <person name="Doyle S."/>
            <person name="Francino P."/>
            <person name="Keys D.N."/>
            <person name="Haga S."/>
            <person name="Hayashi H."/>
            <person name="Hino K."/>
            <person name="Imai K.S."/>
            <person name="Inaba K."/>
            <person name="Kano S."/>
            <person name="Kobayashi K."/>
            <person name="Kobayashi M."/>
            <person name="Lee B.I."/>
            <person name="Makabe K.W."/>
            <person name="Manohar C."/>
            <person name="Matassi G."/>
            <person name="Medina M."/>
            <person name="Mochizuki Y."/>
            <person name="Mount S."/>
            <person name="Morishita T."/>
            <person name="Miura S."/>
            <person name="Nakayama A."/>
            <person name="Nishizaka S."/>
            <person name="Nomoto H."/>
            <person name="Ohta F."/>
            <person name="Oishi K."/>
            <person name="Rigoutsos I."/>
            <person name="Sano M."/>
            <person name="Sasaki A."/>
            <person name="Sasakura Y."/>
            <person name="Shoguchi E."/>
            <person name="Shin-i T."/>
            <person name="Spagnuolo A."/>
            <person name="Stainier D."/>
            <person name="Suzuki M.M."/>
            <person name="Tassy O."/>
            <person name="Takatori N."/>
            <person name="Tokuoka M."/>
            <person name="Yagi K."/>
            <person name="Yoshizaki F."/>
            <person name="Wada S."/>
            <person name="Zhang C."/>
            <person name="Hyatt P.D."/>
            <person name="Larimer F."/>
            <person name="Detter C."/>
            <person name="Doggett N."/>
            <person name="Glavina T."/>
            <person name="Hawkins T."/>
            <person name="Richardson P."/>
            <person name="Lucas S."/>
            <person name="Kohara Y."/>
            <person name="Levine M."/>
            <person name="Satoh N."/>
            <person name="Rokhsar D.S."/>
        </authorList>
    </citation>
    <scope>NUCLEOTIDE SEQUENCE [LARGE SCALE GENOMIC DNA]</scope>
</reference>
<dbReference type="EMBL" id="EAAA01002172">
    <property type="status" value="NOT_ANNOTATED_CDS"/>
    <property type="molecule type" value="Genomic_DNA"/>
</dbReference>
<evidence type="ECO:0000256" key="3">
    <source>
        <dbReference type="ARBA" id="ARBA00004872"/>
    </source>
</evidence>
<dbReference type="AlphaFoldDB" id="F6TU49"/>
<keyword evidence="5" id="KW-0677">Repeat</keyword>
<evidence type="ECO:0000259" key="10">
    <source>
        <dbReference type="PROSITE" id="PS51770"/>
    </source>
</evidence>
<dbReference type="PROSITE" id="PS50848">
    <property type="entry name" value="START"/>
    <property type="match status" value="1"/>
</dbReference>
<dbReference type="Ensembl" id="ENSCINT00000023133.2">
    <property type="protein sequence ID" value="ENSCINP00000022887.2"/>
    <property type="gene ID" value="ENSCING00000012189.2"/>
</dbReference>
<dbReference type="InParanoid" id="F6TU49"/>
<dbReference type="PROSITE" id="PS51770">
    <property type="entry name" value="HOTDOG_ACOT"/>
    <property type="match status" value="2"/>
</dbReference>
<comment type="catalytic activity">
    <reaction evidence="1">
        <text>butanoyl-CoA + H2O = butanoate + CoA + H(+)</text>
        <dbReference type="Rhea" id="RHEA:40111"/>
        <dbReference type="ChEBI" id="CHEBI:15377"/>
        <dbReference type="ChEBI" id="CHEBI:15378"/>
        <dbReference type="ChEBI" id="CHEBI:17968"/>
        <dbReference type="ChEBI" id="CHEBI:57287"/>
        <dbReference type="ChEBI" id="CHEBI:57371"/>
    </reaction>
    <physiologicalReaction direction="left-to-right" evidence="1">
        <dbReference type="Rhea" id="RHEA:40112"/>
    </physiologicalReaction>
</comment>
<dbReference type="GO" id="GO:0005829">
    <property type="term" value="C:cytosol"/>
    <property type="evidence" value="ECO:0000318"/>
    <property type="project" value="GO_Central"/>
</dbReference>
<dbReference type="Gene3D" id="3.30.530.20">
    <property type="match status" value="1"/>
</dbReference>
<dbReference type="SUPFAM" id="SSF54637">
    <property type="entry name" value="Thioesterase/thiol ester dehydrase-isomerase"/>
    <property type="match status" value="2"/>
</dbReference>
<protein>
    <submittedName>
        <fullName evidence="11">Uncharacterized protein</fullName>
    </submittedName>
</protein>
<dbReference type="PANTHER" id="PTHR11049">
    <property type="entry name" value="ACYL COENZYME A THIOESTER HYDROLASE"/>
    <property type="match status" value="1"/>
</dbReference>
<evidence type="ECO:0000256" key="1">
    <source>
        <dbReference type="ARBA" id="ARBA00000295"/>
    </source>
</evidence>
<keyword evidence="8" id="KW-0443">Lipid metabolism</keyword>
<dbReference type="PANTHER" id="PTHR11049:SF16">
    <property type="entry name" value="PROTEIN VDLD"/>
    <property type="match status" value="1"/>
</dbReference>
<reference evidence="11" key="2">
    <citation type="journal article" date="2008" name="Genome Biol.">
        <title>Improved genome assembly and evidence-based global gene model set for the chordate Ciona intestinalis: new insight into intron and operon populations.</title>
        <authorList>
            <person name="Satou Y."/>
            <person name="Mineta K."/>
            <person name="Ogasawara M."/>
            <person name="Sasakura Y."/>
            <person name="Shoguchi E."/>
            <person name="Ueno K."/>
            <person name="Yamada L."/>
            <person name="Matsumoto J."/>
            <person name="Wasserscheid J."/>
            <person name="Dewar K."/>
            <person name="Wiley G.B."/>
            <person name="Macmil S.L."/>
            <person name="Roe B.A."/>
            <person name="Zeller R.W."/>
            <person name="Hastings K.E."/>
            <person name="Lemaire P."/>
            <person name="Lindquist E."/>
            <person name="Endo T."/>
            <person name="Hotta K."/>
            <person name="Inaba K."/>
        </authorList>
    </citation>
    <scope>NUCLEOTIDE SEQUENCE [LARGE SCALE GENOMIC DNA]</scope>
    <source>
        <strain evidence="11">wild type</strain>
    </source>
</reference>
<dbReference type="FunFam" id="3.10.129.10:FF:000011">
    <property type="entry name" value="Acyl-coenzyme A thioesterase 11"/>
    <property type="match status" value="1"/>
</dbReference>
<dbReference type="GeneTree" id="ENSGT00940000171415"/>
<dbReference type="Proteomes" id="UP000008144">
    <property type="component" value="Chromosome 5"/>
</dbReference>
<dbReference type="GO" id="GO:0005737">
    <property type="term" value="C:cytoplasm"/>
    <property type="evidence" value="ECO:0000318"/>
    <property type="project" value="GO_Central"/>
</dbReference>
<dbReference type="OMA" id="YEQCEVI"/>
<comment type="subcellular location">
    <subcellularLocation>
        <location evidence="2">Cytoplasm</location>
    </subcellularLocation>
</comment>
<dbReference type="STRING" id="7719.ENSCINP00000022887"/>
<sequence length="540" mass="60427">MNQVIQSSHVNQYNILDGGQLLKWVDTCACLSAERLAGYPCVTVSVDDLHFENEVKLGQVLNLKAQVNRAFTTSMEVGVKVSFESLTTQEIKPVCDAFITFVALDNNGKKVKLPPFLCQKPDEKTCFALANERRKVRITHANTVKQLIADYEINFKKDYFLIKNESTQLVESVELVLPPHANHHGNTFGGQVMAWMENVASISAGRLCHGLATLRSVDMVYFRGPSTVGDRIVLTSIVNNSFETSLEVGVRVEAYRYENGKIGERRHINSAFLSYDITSSGVKQLPPFLPEPKDGMRRQKEAAARRKIRLDRRYILSLQRNDRLSVAWSRTNAMYLCYGNITALSRIAGKSDWTVAASTTSVTLCTREQDGVLSFCVTLKPQTELCASDVFDVLKNPFKRVEWDPLTLSCDEVKRIGDEDGIYHTVMKSQTSEVPNDFVLLVSDRRPATDSDPYKVAFRSVTHDRVPQTTGFSRTEVACAGFVIRQDCGTCTEISYYNETNPKLVSYVTCDLAGLGNTENQNLIFCSKISTTCGIFLTLF</sequence>
<evidence type="ECO:0000256" key="7">
    <source>
        <dbReference type="ARBA" id="ARBA00022832"/>
    </source>
</evidence>
<dbReference type="GO" id="GO:0052816">
    <property type="term" value="F:long-chain fatty acyl-CoA hydrolase activity"/>
    <property type="evidence" value="ECO:0000318"/>
    <property type="project" value="GO_Central"/>
</dbReference>
<dbReference type="FunFam" id="3.10.129.10:FF:000020">
    <property type="entry name" value="Acyl-coenzyme A thioesterase 11"/>
    <property type="match status" value="1"/>
</dbReference>
<dbReference type="InterPro" id="IPR040170">
    <property type="entry name" value="Cytosol_ACT"/>
</dbReference>
<feature type="domain" description="HotDog ACOT-type" evidence="10">
    <location>
        <begin position="1"/>
        <end position="107"/>
    </location>
</feature>
<evidence type="ECO:0000313" key="11">
    <source>
        <dbReference type="Ensembl" id="ENSCINP00000022887.2"/>
    </source>
</evidence>
<dbReference type="InterPro" id="IPR023393">
    <property type="entry name" value="START-like_dom_sf"/>
</dbReference>
<dbReference type="EMBL" id="EAAA01002171">
    <property type="status" value="NOT_ANNOTATED_CDS"/>
    <property type="molecule type" value="Genomic_DNA"/>
</dbReference>
<dbReference type="InterPro" id="IPR002913">
    <property type="entry name" value="START_lipid-bd_dom"/>
</dbReference>
<dbReference type="Gene3D" id="3.10.129.10">
    <property type="entry name" value="Hotdog Thioesterase"/>
    <property type="match status" value="2"/>
</dbReference>
<evidence type="ECO:0000256" key="8">
    <source>
        <dbReference type="ARBA" id="ARBA00023098"/>
    </source>
</evidence>
<dbReference type="CDD" id="cd03442">
    <property type="entry name" value="BFIT_BACH"/>
    <property type="match status" value="2"/>
</dbReference>
<dbReference type="HOGENOM" id="CLU_035725_0_0_1"/>
<dbReference type="EMBL" id="EAAA01002173">
    <property type="status" value="NOT_ANNOTATED_CDS"/>
    <property type="molecule type" value="Genomic_DNA"/>
</dbReference>
<comment type="pathway">
    <text evidence="3">Lipid metabolism; fatty acid metabolism.</text>
</comment>
<evidence type="ECO:0000256" key="5">
    <source>
        <dbReference type="ARBA" id="ARBA00022737"/>
    </source>
</evidence>
<reference evidence="11" key="3">
    <citation type="submission" date="2025-08" db="UniProtKB">
        <authorList>
            <consortium name="Ensembl"/>
        </authorList>
    </citation>
    <scope>IDENTIFICATION</scope>
</reference>
<keyword evidence="6" id="KW-0378">Hydrolase</keyword>
<feature type="domain" description="HotDog ACOT-type" evidence="10">
    <location>
        <begin position="166"/>
        <end position="281"/>
    </location>
</feature>
<dbReference type="Pfam" id="PF01852">
    <property type="entry name" value="START"/>
    <property type="match status" value="1"/>
</dbReference>
<dbReference type="GO" id="GO:0006631">
    <property type="term" value="P:fatty acid metabolic process"/>
    <property type="evidence" value="ECO:0007669"/>
    <property type="project" value="UniProtKB-UniPathway"/>
</dbReference>
<organism evidence="11 12">
    <name type="scientific">Ciona intestinalis</name>
    <name type="common">Transparent sea squirt</name>
    <name type="synonym">Ascidia intestinalis</name>
    <dbReference type="NCBI Taxonomy" id="7719"/>
    <lineage>
        <taxon>Eukaryota</taxon>
        <taxon>Metazoa</taxon>
        <taxon>Chordata</taxon>
        <taxon>Tunicata</taxon>
        <taxon>Ascidiacea</taxon>
        <taxon>Phlebobranchia</taxon>
        <taxon>Cionidae</taxon>
        <taxon>Ciona</taxon>
    </lineage>
</organism>
<dbReference type="InterPro" id="IPR006683">
    <property type="entry name" value="Thioestr_dom"/>
</dbReference>
<accession>F6TU49</accession>
<name>F6TU49_CIOIN</name>
<evidence type="ECO:0000256" key="2">
    <source>
        <dbReference type="ARBA" id="ARBA00004496"/>
    </source>
</evidence>
<keyword evidence="12" id="KW-1185">Reference proteome</keyword>
<keyword evidence="4" id="KW-0963">Cytoplasm</keyword>
<dbReference type="Pfam" id="PF03061">
    <property type="entry name" value="4HBT"/>
    <property type="match status" value="2"/>
</dbReference>
<evidence type="ECO:0000259" key="9">
    <source>
        <dbReference type="PROSITE" id="PS50848"/>
    </source>
</evidence>
<dbReference type="SUPFAM" id="SSF55961">
    <property type="entry name" value="Bet v1-like"/>
    <property type="match status" value="1"/>
</dbReference>
<dbReference type="InterPro" id="IPR033120">
    <property type="entry name" value="HOTDOG_ACOT"/>
</dbReference>
<dbReference type="UniPathway" id="UPA00199"/>
<reference evidence="11" key="4">
    <citation type="submission" date="2025-09" db="UniProtKB">
        <authorList>
            <consortium name="Ensembl"/>
        </authorList>
    </citation>
    <scope>IDENTIFICATION</scope>
</reference>
<feature type="domain" description="START" evidence="9">
    <location>
        <begin position="353"/>
        <end position="503"/>
    </location>
</feature>
<dbReference type="GO" id="GO:0008289">
    <property type="term" value="F:lipid binding"/>
    <property type="evidence" value="ECO:0007669"/>
    <property type="project" value="InterPro"/>
</dbReference>
<dbReference type="GO" id="GO:0006637">
    <property type="term" value="P:acyl-CoA metabolic process"/>
    <property type="evidence" value="ECO:0000318"/>
    <property type="project" value="GO_Central"/>
</dbReference>